<evidence type="ECO:0000256" key="6">
    <source>
        <dbReference type="ARBA" id="ARBA00022679"/>
    </source>
</evidence>
<comment type="caution">
    <text evidence="10">Lacks conserved residue(s) required for the propagation of feature annotation.</text>
</comment>
<evidence type="ECO:0000256" key="4">
    <source>
        <dbReference type="ARBA" id="ARBA00013061"/>
    </source>
</evidence>
<dbReference type="Gene3D" id="3.40.50.1260">
    <property type="entry name" value="Phosphoglycerate kinase, N-terminal domain"/>
    <property type="match status" value="2"/>
</dbReference>
<dbReference type="EC" id="2.7.2.3" evidence="4 10"/>
<comment type="subunit">
    <text evidence="10">Monomer.</text>
</comment>
<keyword evidence="10" id="KW-0324">Glycolysis</keyword>
<comment type="subcellular location">
    <subcellularLocation>
        <location evidence="10">Cytoplasm</location>
    </subcellularLocation>
</comment>
<feature type="binding site" evidence="10">
    <location>
        <position position="124"/>
    </location>
    <ligand>
        <name>substrate</name>
    </ligand>
</feature>
<keyword evidence="6 10" id="KW-0808">Transferase</keyword>
<protein>
    <recommendedName>
        <fullName evidence="5 10">Phosphoglycerate kinase</fullName>
        <ecNumber evidence="4 10">2.7.2.3</ecNumber>
    </recommendedName>
</protein>
<dbReference type="GO" id="GO:0006096">
    <property type="term" value="P:glycolytic process"/>
    <property type="evidence" value="ECO:0007669"/>
    <property type="project" value="UniProtKB-UniRule"/>
</dbReference>
<comment type="pathway">
    <text evidence="2 10">Carbohydrate degradation; glycolysis; pyruvate from D-glyceraldehyde 3-phosphate: step 2/5.</text>
</comment>
<evidence type="ECO:0000256" key="12">
    <source>
        <dbReference type="PIRSR" id="PIRSR000724-2"/>
    </source>
</evidence>
<evidence type="ECO:0000256" key="13">
    <source>
        <dbReference type="RuleBase" id="RU000532"/>
    </source>
</evidence>
<keyword evidence="10" id="KW-0963">Cytoplasm</keyword>
<feature type="binding site" evidence="11">
    <location>
        <position position="124"/>
    </location>
    <ligand>
        <name>(2R)-3-phosphoglycerate</name>
        <dbReference type="ChEBI" id="CHEBI:58272"/>
    </ligand>
</feature>
<evidence type="ECO:0000313" key="14">
    <source>
        <dbReference type="EMBL" id="OHA46034.1"/>
    </source>
</evidence>
<organism evidence="14 15">
    <name type="scientific">Candidatus Terrybacteria bacterium RIFCSPHIGHO2_01_FULL_43_35</name>
    <dbReference type="NCBI Taxonomy" id="1802361"/>
    <lineage>
        <taxon>Bacteria</taxon>
        <taxon>Candidatus Terryibacteriota</taxon>
    </lineage>
</organism>
<dbReference type="HAMAP" id="MF_00145">
    <property type="entry name" value="Phosphoglyc_kinase"/>
    <property type="match status" value="1"/>
</dbReference>
<evidence type="ECO:0000256" key="3">
    <source>
        <dbReference type="ARBA" id="ARBA00008982"/>
    </source>
</evidence>
<dbReference type="PANTHER" id="PTHR11406">
    <property type="entry name" value="PHOSPHOGLYCERATE KINASE"/>
    <property type="match status" value="1"/>
</dbReference>
<feature type="binding site" evidence="10 12">
    <location>
        <position position="325"/>
    </location>
    <ligand>
        <name>ATP</name>
        <dbReference type="ChEBI" id="CHEBI:30616"/>
    </ligand>
</feature>
<dbReference type="Proteomes" id="UP000178869">
    <property type="component" value="Unassembled WGS sequence"/>
</dbReference>
<dbReference type="PIRSF" id="PIRSF000724">
    <property type="entry name" value="Pgk"/>
    <property type="match status" value="1"/>
</dbReference>
<evidence type="ECO:0000256" key="2">
    <source>
        <dbReference type="ARBA" id="ARBA00004838"/>
    </source>
</evidence>
<feature type="binding site" evidence="10 11">
    <location>
        <begin position="21"/>
        <end position="23"/>
    </location>
    <ligand>
        <name>substrate</name>
    </ligand>
</feature>
<evidence type="ECO:0000256" key="7">
    <source>
        <dbReference type="ARBA" id="ARBA00022741"/>
    </source>
</evidence>
<dbReference type="InterPro" id="IPR015824">
    <property type="entry name" value="Phosphoglycerate_kinase_N"/>
</dbReference>
<feature type="binding site" evidence="10">
    <location>
        <position position="43"/>
    </location>
    <ligand>
        <name>substrate</name>
    </ligand>
</feature>
<name>A0A1G2PCI2_9BACT</name>
<sequence>MDLLTINQLELEGKRVLLRADFNVPFFRIDRIPTEADISDDFRIRSAVPTIKLIIERGGIPIILAHLGRPKGKELSLSLVPVAGRLSRLLGQNVIFAEDCIGVRVKELCAELKKGDVVLLENIRFHEGEENNNTGFAKELASLGDVYINEAFGDVHRAHASIVGLPALLPHAAGPLMIREIEALSRLKDNPARPLVAVMGGAKISTKIDFLEKFLPWVDSLLLGGALASTLVKAQGYNIGKSFAEESMLERVNTFDFKSPKVHMPSDVIVAKEASPIAKTEVRKINEIRDDESIFDIGPETRKIFTKIIGESRTVFWNGPMGMHEIPSFAKGTETVAEAVALSEAFSVVGGGDTTVIIERLYLDHYIEFISTGGGAMLEFLCGQKLPGLLALAKK</sequence>
<dbReference type="PROSITE" id="PS00111">
    <property type="entry name" value="PGLYCERATE_KINASE"/>
    <property type="match status" value="1"/>
</dbReference>
<keyword evidence="9 10" id="KW-0067">ATP-binding</keyword>
<dbReference type="GO" id="GO:0006094">
    <property type="term" value="P:gluconeogenesis"/>
    <property type="evidence" value="ECO:0007669"/>
    <property type="project" value="TreeGrafter"/>
</dbReference>
<feature type="binding site" evidence="11">
    <location>
        <position position="157"/>
    </location>
    <ligand>
        <name>(2R)-3-phosphoglycerate</name>
        <dbReference type="ChEBI" id="CHEBI:58272"/>
    </ligand>
</feature>
<comment type="catalytic activity">
    <reaction evidence="1 10 13">
        <text>(2R)-3-phosphoglycerate + ATP = (2R)-3-phospho-glyceroyl phosphate + ADP</text>
        <dbReference type="Rhea" id="RHEA:14801"/>
        <dbReference type="ChEBI" id="CHEBI:30616"/>
        <dbReference type="ChEBI" id="CHEBI:57604"/>
        <dbReference type="ChEBI" id="CHEBI:58272"/>
        <dbReference type="ChEBI" id="CHEBI:456216"/>
        <dbReference type="EC" id="2.7.2.3"/>
    </reaction>
</comment>
<dbReference type="InterPro" id="IPR001576">
    <property type="entry name" value="Phosphoglycerate_kinase"/>
</dbReference>
<dbReference type="InterPro" id="IPR015911">
    <property type="entry name" value="Phosphoglycerate_kinase_CS"/>
</dbReference>
<feature type="binding site" evidence="10">
    <location>
        <position position="157"/>
    </location>
    <ligand>
        <name>substrate</name>
    </ligand>
</feature>
<dbReference type="SUPFAM" id="SSF53748">
    <property type="entry name" value="Phosphoglycerate kinase"/>
    <property type="match status" value="1"/>
</dbReference>
<keyword evidence="7 10" id="KW-0547">Nucleotide-binding</keyword>
<evidence type="ECO:0000256" key="1">
    <source>
        <dbReference type="ARBA" id="ARBA00000642"/>
    </source>
</evidence>
<dbReference type="AlphaFoldDB" id="A0A1G2PCI2"/>
<proteinExistence type="inferred from homology"/>
<dbReference type="UniPathway" id="UPA00109">
    <property type="reaction ID" value="UER00185"/>
</dbReference>
<dbReference type="FunFam" id="3.40.50.1260:FF:000006">
    <property type="entry name" value="Phosphoglycerate kinase"/>
    <property type="match status" value="1"/>
</dbReference>
<dbReference type="GO" id="GO:0005524">
    <property type="term" value="F:ATP binding"/>
    <property type="evidence" value="ECO:0007669"/>
    <property type="project" value="UniProtKB-KW"/>
</dbReference>
<dbReference type="GO" id="GO:0005829">
    <property type="term" value="C:cytosol"/>
    <property type="evidence" value="ECO:0007669"/>
    <property type="project" value="TreeGrafter"/>
</dbReference>
<evidence type="ECO:0000256" key="10">
    <source>
        <dbReference type="HAMAP-Rule" id="MF_00145"/>
    </source>
</evidence>
<feature type="binding site" evidence="10 12">
    <location>
        <begin position="351"/>
        <end position="354"/>
    </location>
    <ligand>
        <name>ATP</name>
        <dbReference type="ChEBI" id="CHEBI:30616"/>
    </ligand>
</feature>
<comment type="caution">
    <text evidence="14">The sequence shown here is derived from an EMBL/GenBank/DDBJ whole genome shotgun (WGS) entry which is preliminary data.</text>
</comment>
<evidence type="ECO:0000256" key="5">
    <source>
        <dbReference type="ARBA" id="ARBA00016471"/>
    </source>
</evidence>
<feature type="binding site" evidence="10 12">
    <location>
        <position position="207"/>
    </location>
    <ligand>
        <name>ATP</name>
        <dbReference type="ChEBI" id="CHEBI:30616"/>
    </ligand>
</feature>
<reference evidence="14 15" key="1">
    <citation type="journal article" date="2016" name="Nat. Commun.">
        <title>Thousands of microbial genomes shed light on interconnected biogeochemical processes in an aquifer system.</title>
        <authorList>
            <person name="Anantharaman K."/>
            <person name="Brown C.T."/>
            <person name="Hug L.A."/>
            <person name="Sharon I."/>
            <person name="Castelle C.J."/>
            <person name="Probst A.J."/>
            <person name="Thomas B.C."/>
            <person name="Singh A."/>
            <person name="Wilkins M.J."/>
            <person name="Karaoz U."/>
            <person name="Brodie E.L."/>
            <person name="Williams K.H."/>
            <person name="Hubbard S.S."/>
            <person name="Banfield J.F."/>
        </authorList>
    </citation>
    <scope>NUCLEOTIDE SEQUENCE [LARGE SCALE GENOMIC DNA]</scope>
</reference>
<feature type="binding site" evidence="11">
    <location>
        <position position="43"/>
    </location>
    <ligand>
        <name>(2R)-3-phosphoglycerate</name>
        <dbReference type="ChEBI" id="CHEBI:58272"/>
    </ligand>
</feature>
<feature type="binding site" evidence="10 11">
    <location>
        <begin position="66"/>
        <end position="69"/>
    </location>
    <ligand>
        <name>substrate</name>
    </ligand>
</feature>
<evidence type="ECO:0000256" key="8">
    <source>
        <dbReference type="ARBA" id="ARBA00022777"/>
    </source>
</evidence>
<dbReference type="PRINTS" id="PR00477">
    <property type="entry name" value="PHGLYCKINASE"/>
</dbReference>
<gene>
    <name evidence="10" type="primary">pgk</name>
    <name evidence="14" type="ORF">A2828_00615</name>
</gene>
<dbReference type="Pfam" id="PF00162">
    <property type="entry name" value="PGK"/>
    <property type="match status" value="1"/>
</dbReference>
<dbReference type="EMBL" id="MHSR01000023">
    <property type="protein sequence ID" value="OHA46034.1"/>
    <property type="molecule type" value="Genomic_DNA"/>
</dbReference>
<evidence type="ECO:0000313" key="15">
    <source>
        <dbReference type="Proteomes" id="UP000178869"/>
    </source>
</evidence>
<evidence type="ECO:0000256" key="11">
    <source>
        <dbReference type="PIRSR" id="PIRSR000724-1"/>
    </source>
</evidence>
<dbReference type="PANTHER" id="PTHR11406:SF23">
    <property type="entry name" value="PHOSPHOGLYCERATE KINASE 1, CHLOROPLASTIC-RELATED"/>
    <property type="match status" value="1"/>
</dbReference>
<comment type="similarity">
    <text evidence="3 10 13">Belongs to the phosphoglycerate kinase family.</text>
</comment>
<dbReference type="GO" id="GO:0004618">
    <property type="term" value="F:phosphoglycerate kinase activity"/>
    <property type="evidence" value="ECO:0007669"/>
    <property type="project" value="UniProtKB-UniRule"/>
</dbReference>
<accession>A0A1G2PCI2</accession>
<dbReference type="GO" id="GO:0043531">
    <property type="term" value="F:ADP binding"/>
    <property type="evidence" value="ECO:0007669"/>
    <property type="project" value="TreeGrafter"/>
</dbReference>
<keyword evidence="8 10" id="KW-0418">Kinase</keyword>
<evidence type="ECO:0000256" key="9">
    <source>
        <dbReference type="ARBA" id="ARBA00022840"/>
    </source>
</evidence>
<dbReference type="InterPro" id="IPR036043">
    <property type="entry name" value="Phosphoglycerate_kinase_sf"/>
</dbReference>